<dbReference type="GO" id="GO:0005739">
    <property type="term" value="C:mitochondrion"/>
    <property type="evidence" value="ECO:0007669"/>
    <property type="project" value="TreeGrafter"/>
</dbReference>
<dbReference type="PANTHER" id="PTHR21377">
    <property type="entry name" value="PROTEIN FAM210B, MITOCHONDRIAL"/>
    <property type="match status" value="1"/>
</dbReference>
<accession>A0A7S0W563</accession>
<evidence type="ECO:0000256" key="1">
    <source>
        <dbReference type="SAM" id="Phobius"/>
    </source>
</evidence>
<proteinExistence type="predicted"/>
<dbReference type="AlphaFoldDB" id="A0A7S0W563"/>
<evidence type="ECO:0000313" key="3">
    <source>
        <dbReference type="EMBL" id="CAD8805828.1"/>
    </source>
</evidence>
<keyword evidence="1" id="KW-0812">Transmembrane</keyword>
<organism evidence="3">
    <name type="scientific">Hemiselmis tepida</name>
    <dbReference type="NCBI Taxonomy" id="464990"/>
    <lineage>
        <taxon>Eukaryota</taxon>
        <taxon>Cryptophyceae</taxon>
        <taxon>Cryptomonadales</taxon>
        <taxon>Hemiselmidaceae</taxon>
        <taxon>Hemiselmis</taxon>
    </lineage>
</organism>
<evidence type="ECO:0000259" key="2">
    <source>
        <dbReference type="Pfam" id="PF06916"/>
    </source>
</evidence>
<sequence length="310" mass="32174">MPLQRLGGRRGGVSISPRMQMQGGGLGDKVGQLRGEVELIAKTLSGAPTRVSEAGPLPALVEVGELVTGTEVYRTYAQGAVLAFLGSLHVAAPELLQSVGTFHLVCLPVALAAAYSKGHDLGPAAARTLLIGGLGAAQVVFATDGKKEQWPWSGAEGLGSAGAGAVASMSAMDMQGGMSQPAAESGFGKEKESKESLIDTLKGMVKEYGKAGLLCYILINLVVYAIVYGLVTSFGDVTVILDTLLPLLPESVSSHVDASAGNFAATFLIVKVTAPLRWVVEIALIPRMVEVIRQTPLAQPLGLRPLEESS</sequence>
<dbReference type="PANTHER" id="PTHR21377:SF0">
    <property type="entry name" value="PROTEIN FAM210B, MITOCHONDRIAL"/>
    <property type="match status" value="1"/>
</dbReference>
<keyword evidence="1" id="KW-0472">Membrane</keyword>
<feature type="transmembrane region" description="Helical" evidence="1">
    <location>
        <begin position="211"/>
        <end position="231"/>
    </location>
</feature>
<keyword evidence="1" id="KW-1133">Transmembrane helix</keyword>
<dbReference type="Pfam" id="PF06916">
    <property type="entry name" value="FAM210A-B_dom"/>
    <property type="match status" value="1"/>
</dbReference>
<reference evidence="3" key="1">
    <citation type="submission" date="2021-01" db="EMBL/GenBank/DDBJ databases">
        <authorList>
            <person name="Corre E."/>
            <person name="Pelletier E."/>
            <person name="Niang G."/>
            <person name="Scheremetjew M."/>
            <person name="Finn R."/>
            <person name="Kale V."/>
            <person name="Holt S."/>
            <person name="Cochrane G."/>
            <person name="Meng A."/>
            <person name="Brown T."/>
            <person name="Cohen L."/>
        </authorList>
    </citation>
    <scope>NUCLEOTIDE SEQUENCE</scope>
    <source>
        <strain evidence="3">CCMP443</strain>
    </source>
</reference>
<name>A0A7S0W563_9CRYP</name>
<feature type="domain" description="DUF1279" evidence="2">
    <location>
        <begin position="201"/>
        <end position="286"/>
    </location>
</feature>
<dbReference type="InterPro" id="IPR009688">
    <property type="entry name" value="FAM210A/B-like_dom"/>
</dbReference>
<dbReference type="InterPro" id="IPR045866">
    <property type="entry name" value="FAM210A/B-like"/>
</dbReference>
<protein>
    <recommendedName>
        <fullName evidence="2">DUF1279 domain-containing protein</fullName>
    </recommendedName>
</protein>
<dbReference type="EMBL" id="HBFN01033699">
    <property type="protein sequence ID" value="CAD8805828.1"/>
    <property type="molecule type" value="Transcribed_RNA"/>
</dbReference>
<gene>
    <name evidence="3" type="ORF">HTEP1355_LOCUS19507</name>
</gene>